<dbReference type="OrthoDB" id="3183537at2"/>
<protein>
    <submittedName>
        <fullName evidence="3">Uncharacterized protein</fullName>
    </submittedName>
</protein>
<evidence type="ECO:0000313" key="3">
    <source>
        <dbReference type="EMBL" id="OUN86962.1"/>
    </source>
</evidence>
<dbReference type="RefSeq" id="WP_019239355.1">
    <property type="nucleotide sequence ID" value="NZ_CABKRW010000067.1"/>
</dbReference>
<feature type="transmembrane region" description="Helical" evidence="2">
    <location>
        <begin position="49"/>
        <end position="70"/>
    </location>
</feature>
<evidence type="ECO:0000313" key="4">
    <source>
        <dbReference type="Proteomes" id="UP000195781"/>
    </source>
</evidence>
<organism evidence="3 4">
    <name type="scientific">[Collinsella] massiliensis</name>
    <dbReference type="NCBI Taxonomy" id="1232426"/>
    <lineage>
        <taxon>Bacteria</taxon>
        <taxon>Bacillati</taxon>
        <taxon>Actinomycetota</taxon>
        <taxon>Coriobacteriia</taxon>
        <taxon>Coriobacteriales</taxon>
        <taxon>Coriobacteriaceae</taxon>
        <taxon>Enorma</taxon>
    </lineage>
</organism>
<comment type="caution">
    <text evidence="3">The sequence shown here is derived from an EMBL/GenBank/DDBJ whole genome shotgun (WGS) entry which is preliminary data.</text>
</comment>
<dbReference type="PROSITE" id="PS00409">
    <property type="entry name" value="PROKAR_NTER_METHYL"/>
    <property type="match status" value="1"/>
</dbReference>
<sequence>MKTTNKQQRELRPTAARTTGLAYASPYDRPTQPAPKNPVVRAGMSLVEMLIWIVVMAVLSLGMIVMLWNVSR</sequence>
<keyword evidence="2" id="KW-0812">Transmembrane</keyword>
<reference evidence="4" key="1">
    <citation type="submission" date="2017-04" db="EMBL/GenBank/DDBJ databases">
        <title>Function of individual gut microbiota members based on whole genome sequencing of pure cultures obtained from chicken caecum.</title>
        <authorList>
            <person name="Medvecky M."/>
            <person name="Cejkova D."/>
            <person name="Polansky O."/>
            <person name="Karasova D."/>
            <person name="Kubasova T."/>
            <person name="Cizek A."/>
            <person name="Rychlik I."/>
        </authorList>
    </citation>
    <scope>NUCLEOTIDE SEQUENCE [LARGE SCALE GENOMIC DNA]</scope>
    <source>
        <strain evidence="4">An5</strain>
    </source>
</reference>
<keyword evidence="4" id="KW-1185">Reference proteome</keyword>
<keyword evidence="2" id="KW-1133">Transmembrane helix</keyword>
<name>A0A1Y3XN46_9ACTN</name>
<evidence type="ECO:0000256" key="2">
    <source>
        <dbReference type="SAM" id="Phobius"/>
    </source>
</evidence>
<feature type="region of interest" description="Disordered" evidence="1">
    <location>
        <begin position="1"/>
        <end position="35"/>
    </location>
</feature>
<dbReference type="InterPro" id="IPR012902">
    <property type="entry name" value="N_methyl_site"/>
</dbReference>
<proteinExistence type="predicted"/>
<gene>
    <name evidence="3" type="ORF">B5G02_07860</name>
</gene>
<dbReference type="AlphaFoldDB" id="A0A1Y3XN46"/>
<keyword evidence="2" id="KW-0472">Membrane</keyword>
<evidence type="ECO:0000256" key="1">
    <source>
        <dbReference type="SAM" id="MobiDB-lite"/>
    </source>
</evidence>
<dbReference type="EMBL" id="NFIE01000018">
    <property type="protein sequence ID" value="OUN86962.1"/>
    <property type="molecule type" value="Genomic_DNA"/>
</dbReference>
<dbReference type="Proteomes" id="UP000195781">
    <property type="component" value="Unassembled WGS sequence"/>
</dbReference>
<accession>A0A1Y3XN46</accession>